<sequence>MRITAGVLRGRILKVPDITGLRPTPSKVRQAMFNILGPVEDMSVLDLFSGSGVMALEALSRGAANALSIEKNRSLTQRLSAIRMAWGLESQWQIKTASVEKGLAALAGNSFDLIFADPPYQQGFCENIPTWLDSFEIGCAQLIIEESSRMQPVWPTGWQCAQSRRYGDTTLHFLSRLP</sequence>
<dbReference type="PROSITE" id="PS00092">
    <property type="entry name" value="N6_MTASE"/>
    <property type="match status" value="1"/>
</dbReference>
<dbReference type="PIRSF" id="PIRSF004553">
    <property type="entry name" value="CHP00095"/>
    <property type="match status" value="1"/>
</dbReference>
<dbReference type="CDD" id="cd02440">
    <property type="entry name" value="AdoMet_MTases"/>
    <property type="match status" value="1"/>
</dbReference>
<dbReference type="InterPro" id="IPR029063">
    <property type="entry name" value="SAM-dependent_MTases_sf"/>
</dbReference>
<dbReference type="NCBIfam" id="TIGR00095">
    <property type="entry name" value="16S rRNA (guanine(966)-N(2))-methyltransferase RsmD"/>
    <property type="match status" value="1"/>
</dbReference>
<dbReference type="InterPro" id="IPR002052">
    <property type="entry name" value="DNA_methylase_N6_adenine_CS"/>
</dbReference>
<organism evidence="3 4">
    <name type="scientific">Mariprofundus ferrinatatus</name>
    <dbReference type="NCBI Taxonomy" id="1921087"/>
    <lineage>
        <taxon>Bacteria</taxon>
        <taxon>Pseudomonadati</taxon>
        <taxon>Pseudomonadota</taxon>
        <taxon>Candidatius Mariprofundia</taxon>
        <taxon>Mariprofundales</taxon>
        <taxon>Mariprofundaceae</taxon>
        <taxon>Mariprofundus</taxon>
    </lineage>
</organism>
<protein>
    <submittedName>
        <fullName evidence="3">16S rRNA (Guanine966-N2)-methyltransferase</fullName>
        <ecNumber evidence="3">2.1.1.171</ecNumber>
    </submittedName>
</protein>
<dbReference type="GO" id="GO:0052913">
    <property type="term" value="F:16S rRNA (guanine(966)-N(2))-methyltransferase activity"/>
    <property type="evidence" value="ECO:0007669"/>
    <property type="project" value="UniProtKB-EC"/>
</dbReference>
<dbReference type="EMBL" id="CP018800">
    <property type="protein sequence ID" value="ATX80915.1"/>
    <property type="molecule type" value="Genomic_DNA"/>
</dbReference>
<dbReference type="InterPro" id="IPR004398">
    <property type="entry name" value="RNA_MeTrfase_RsmD"/>
</dbReference>
<gene>
    <name evidence="3" type="ORF">Ga0123462_0036</name>
</gene>
<name>A0A2K8L0S6_9PROT</name>
<dbReference type="AlphaFoldDB" id="A0A2K8L0S6"/>
<reference evidence="3 4" key="1">
    <citation type="submission" date="2016-12" db="EMBL/GenBank/DDBJ databases">
        <title>Isolation and genomic insights into novel planktonic Zetaproteobacteria from stratified waters of the Chesapeake Bay.</title>
        <authorList>
            <person name="McAllister S.M."/>
            <person name="Kato S."/>
            <person name="Chan C.S."/>
            <person name="Chiu B.K."/>
            <person name="Field E.K."/>
        </authorList>
    </citation>
    <scope>NUCLEOTIDE SEQUENCE [LARGE SCALE GENOMIC DNA]</scope>
    <source>
        <strain evidence="3 4">CP-8</strain>
    </source>
</reference>
<proteinExistence type="predicted"/>
<keyword evidence="2 3" id="KW-0808">Transferase</keyword>
<dbReference type="OrthoDB" id="5295296at2"/>
<evidence type="ECO:0000256" key="1">
    <source>
        <dbReference type="ARBA" id="ARBA00022603"/>
    </source>
</evidence>
<dbReference type="SUPFAM" id="SSF53335">
    <property type="entry name" value="S-adenosyl-L-methionine-dependent methyltransferases"/>
    <property type="match status" value="1"/>
</dbReference>
<dbReference type="GO" id="GO:0003676">
    <property type="term" value="F:nucleic acid binding"/>
    <property type="evidence" value="ECO:0007669"/>
    <property type="project" value="InterPro"/>
</dbReference>
<dbReference type="Pfam" id="PF03602">
    <property type="entry name" value="Cons_hypoth95"/>
    <property type="match status" value="1"/>
</dbReference>
<dbReference type="Gene3D" id="3.40.50.150">
    <property type="entry name" value="Vaccinia Virus protein VP39"/>
    <property type="match status" value="1"/>
</dbReference>
<dbReference type="KEGG" id="mfn:Ga0123462_0036"/>
<dbReference type="EC" id="2.1.1.171" evidence="3"/>
<evidence type="ECO:0000313" key="3">
    <source>
        <dbReference type="EMBL" id="ATX80915.1"/>
    </source>
</evidence>
<dbReference type="PANTHER" id="PTHR43542:SF1">
    <property type="entry name" value="METHYLTRANSFERASE"/>
    <property type="match status" value="1"/>
</dbReference>
<keyword evidence="4" id="KW-1185">Reference proteome</keyword>
<evidence type="ECO:0000313" key="4">
    <source>
        <dbReference type="Proteomes" id="UP000231637"/>
    </source>
</evidence>
<dbReference type="PANTHER" id="PTHR43542">
    <property type="entry name" value="METHYLTRANSFERASE"/>
    <property type="match status" value="1"/>
</dbReference>
<accession>A0A2K8L0S6</accession>
<evidence type="ECO:0000256" key="2">
    <source>
        <dbReference type="ARBA" id="ARBA00022679"/>
    </source>
</evidence>
<keyword evidence="1 3" id="KW-0489">Methyltransferase</keyword>
<dbReference type="Proteomes" id="UP000231637">
    <property type="component" value="Chromosome"/>
</dbReference>